<feature type="transmembrane region" description="Helical" evidence="2">
    <location>
        <begin position="6"/>
        <end position="31"/>
    </location>
</feature>
<keyword evidence="4" id="KW-1185">Reference proteome</keyword>
<evidence type="ECO:0008006" key="5">
    <source>
        <dbReference type="Google" id="ProtNLM"/>
    </source>
</evidence>
<sequence>MKSTKALITIIISIGILIVILMFGLPLYNVWQQEMAGKAEMAKAEQNRKILIEEAKARLEAEKLNAQAEVERARGMAEAMKLENGTLNTTYNQYLFIRTLEKLADKGDLPQIIYMPSEGLVPVMDVSKKSQQNTFGD</sequence>
<keyword evidence="1" id="KW-0175">Coiled coil</keyword>
<keyword evidence="2" id="KW-1133">Transmembrane helix</keyword>
<dbReference type="OrthoDB" id="1151509at2"/>
<proteinExistence type="predicted"/>
<keyword evidence="2" id="KW-0812">Transmembrane</keyword>
<dbReference type="RefSeq" id="WP_091099955.1">
    <property type="nucleotide sequence ID" value="NZ_FNXE01000028.1"/>
</dbReference>
<dbReference type="Proteomes" id="UP000199634">
    <property type="component" value="Unassembled WGS sequence"/>
</dbReference>
<name>A0A1H6LMQ6_9FLAO</name>
<dbReference type="STRING" id="1159016.SAMN02927937_02018"/>
<organism evidence="3 4">
    <name type="scientific">Paenimyroides marinum</name>
    <dbReference type="NCBI Taxonomy" id="1159016"/>
    <lineage>
        <taxon>Bacteria</taxon>
        <taxon>Pseudomonadati</taxon>
        <taxon>Bacteroidota</taxon>
        <taxon>Flavobacteriia</taxon>
        <taxon>Flavobacteriales</taxon>
        <taxon>Flavobacteriaceae</taxon>
        <taxon>Paenimyroides</taxon>
    </lineage>
</organism>
<gene>
    <name evidence="3" type="ORF">SAMN02927937_02018</name>
</gene>
<evidence type="ECO:0000256" key="1">
    <source>
        <dbReference type="SAM" id="Coils"/>
    </source>
</evidence>
<evidence type="ECO:0000256" key="2">
    <source>
        <dbReference type="SAM" id="Phobius"/>
    </source>
</evidence>
<evidence type="ECO:0000313" key="4">
    <source>
        <dbReference type="Proteomes" id="UP000199634"/>
    </source>
</evidence>
<reference evidence="3 4" key="1">
    <citation type="submission" date="2016-10" db="EMBL/GenBank/DDBJ databases">
        <authorList>
            <person name="de Groot N.N."/>
        </authorList>
    </citation>
    <scope>NUCLEOTIDE SEQUENCE [LARGE SCALE GENOMIC DNA]</scope>
    <source>
        <strain evidence="3 4">CGMCC 1.10825</strain>
    </source>
</reference>
<accession>A0A1H6LMQ6</accession>
<feature type="coiled-coil region" evidence="1">
    <location>
        <begin position="42"/>
        <end position="83"/>
    </location>
</feature>
<dbReference type="EMBL" id="FNXE01000028">
    <property type="protein sequence ID" value="SEH89871.1"/>
    <property type="molecule type" value="Genomic_DNA"/>
</dbReference>
<evidence type="ECO:0000313" key="3">
    <source>
        <dbReference type="EMBL" id="SEH89871.1"/>
    </source>
</evidence>
<keyword evidence="2" id="KW-0472">Membrane</keyword>
<protein>
    <recommendedName>
        <fullName evidence="5">Membrane protease subunit</fullName>
    </recommendedName>
</protein>
<dbReference type="AlphaFoldDB" id="A0A1H6LMQ6"/>